<accession>A0ACC3TE78</accession>
<evidence type="ECO:0000313" key="1">
    <source>
        <dbReference type="EMBL" id="KAK9319428.1"/>
    </source>
</evidence>
<dbReference type="Proteomes" id="UP001489719">
    <property type="component" value="Unassembled WGS sequence"/>
</dbReference>
<reference evidence="2" key="1">
    <citation type="journal article" date="2024" name="Front. Bioeng. Biotechnol.">
        <title>Genome-scale model development and genomic sequencing of the oleaginous clade Lipomyces.</title>
        <authorList>
            <person name="Czajka J.J."/>
            <person name="Han Y."/>
            <person name="Kim J."/>
            <person name="Mondo S.J."/>
            <person name="Hofstad B.A."/>
            <person name="Robles A."/>
            <person name="Haridas S."/>
            <person name="Riley R."/>
            <person name="LaButti K."/>
            <person name="Pangilinan J."/>
            <person name="Andreopoulos W."/>
            <person name="Lipzen A."/>
            <person name="Yan J."/>
            <person name="Wang M."/>
            <person name="Ng V."/>
            <person name="Grigoriev I.V."/>
            <person name="Spatafora J.W."/>
            <person name="Magnuson J.K."/>
            <person name="Baker S.E."/>
            <person name="Pomraning K.R."/>
        </authorList>
    </citation>
    <scope>NUCLEOTIDE SEQUENCE [LARGE SCALE GENOMIC DNA]</scope>
    <source>
        <strain evidence="2">CBS 10300</strain>
    </source>
</reference>
<dbReference type="EMBL" id="MU970188">
    <property type="protein sequence ID" value="KAK9319428.1"/>
    <property type="molecule type" value="Genomic_DNA"/>
</dbReference>
<evidence type="ECO:0000313" key="2">
    <source>
        <dbReference type="Proteomes" id="UP001489719"/>
    </source>
</evidence>
<gene>
    <name evidence="1" type="ORF">V1517DRAFT_332612</name>
</gene>
<proteinExistence type="predicted"/>
<comment type="caution">
    <text evidence="1">The sequence shown here is derived from an EMBL/GenBank/DDBJ whole genome shotgun (WGS) entry which is preliminary data.</text>
</comment>
<name>A0ACC3TE78_9ASCO</name>
<sequence length="357" mass="40467">MATRLEKFRIAMQKVYGSFDHIGLEHAADWTPPPNSGGHRGRYLWTDAFGVLNFLTLYKETDQGKFLVLAKRLTQTVHDVLGYTRDGTSRLPGATDHNPLGGGLRIGKIDAEGPDGDGQYHHYLTLWMFALNRLSVASQDRAYNDQAIALARAIHPHFFLHRATSNPRMVWKISTDMSRPLVASQGHLDADTGYVIFRLLQATANEDPILDEEISDCKRLMNLRRAEFESSDTLDLGMALWMAHWCARSEAWAQDMAQSCLRSLSRIFSEVRYTERVLGHRLAFREFGALMGIQCYGHDEYLLARVPQILAMWEKNIEKITPEDLMPITMVMYASALIPTAFRKGALHEESKQVNAL</sequence>
<keyword evidence="2" id="KW-1185">Reference proteome</keyword>
<protein>
    <submittedName>
        <fullName evidence="1">Uncharacterized protein</fullName>
    </submittedName>
</protein>
<organism evidence="1 2">
    <name type="scientific">Lipomyces orientalis</name>
    <dbReference type="NCBI Taxonomy" id="1233043"/>
    <lineage>
        <taxon>Eukaryota</taxon>
        <taxon>Fungi</taxon>
        <taxon>Dikarya</taxon>
        <taxon>Ascomycota</taxon>
        <taxon>Saccharomycotina</taxon>
        <taxon>Lipomycetes</taxon>
        <taxon>Lipomycetales</taxon>
        <taxon>Lipomycetaceae</taxon>
        <taxon>Lipomyces</taxon>
    </lineage>
</organism>